<comment type="subunit">
    <text evidence="4 12">Homooligomer.</text>
</comment>
<feature type="transmembrane region" description="Helical" evidence="12">
    <location>
        <begin position="117"/>
        <end position="139"/>
    </location>
</feature>
<keyword evidence="7 12" id="KW-0812">Transmembrane</keyword>
<keyword evidence="5 12" id="KW-0813">Transport</keyword>
<evidence type="ECO:0000256" key="7">
    <source>
        <dbReference type="ARBA" id="ARBA00022692"/>
    </source>
</evidence>
<keyword evidence="10 12" id="KW-0472">Membrane</keyword>
<keyword evidence="6 12" id="KW-0762">Sugar transport</keyword>
<dbReference type="InterPro" id="IPR050186">
    <property type="entry name" value="TPT_transporter"/>
</dbReference>
<feature type="transmembrane region" description="Helical" evidence="12">
    <location>
        <begin position="338"/>
        <end position="357"/>
    </location>
</feature>
<dbReference type="PANTHER" id="PTHR11132">
    <property type="entry name" value="SOLUTE CARRIER FAMILY 35"/>
    <property type="match status" value="1"/>
</dbReference>
<feature type="transmembrane region" description="Helical" evidence="12">
    <location>
        <begin position="53"/>
        <end position="70"/>
    </location>
</feature>
<evidence type="ECO:0000256" key="4">
    <source>
        <dbReference type="ARBA" id="ARBA00011182"/>
    </source>
</evidence>
<dbReference type="Proteomes" id="UP000280685">
    <property type="component" value="Chromosome 7"/>
</dbReference>
<dbReference type="InterPro" id="IPR037185">
    <property type="entry name" value="EmrE-like"/>
</dbReference>
<evidence type="ECO:0000256" key="6">
    <source>
        <dbReference type="ARBA" id="ARBA00022597"/>
    </source>
</evidence>
<dbReference type="InterPro" id="IPR013657">
    <property type="entry name" value="SCL35B1-4/HUT1"/>
</dbReference>
<evidence type="ECO:0000256" key="5">
    <source>
        <dbReference type="ARBA" id="ARBA00022448"/>
    </source>
</evidence>
<evidence type="ECO:0000313" key="15">
    <source>
        <dbReference type="Proteomes" id="UP000280685"/>
    </source>
</evidence>
<evidence type="ECO:0000256" key="9">
    <source>
        <dbReference type="ARBA" id="ARBA00023034"/>
    </source>
</evidence>
<dbReference type="SUPFAM" id="SSF103481">
    <property type="entry name" value="Multidrug resistance efflux transporter EmrE"/>
    <property type="match status" value="1"/>
</dbReference>
<feature type="transmembrane region" description="Helical" evidence="12">
    <location>
        <begin position="213"/>
        <end position="234"/>
    </location>
</feature>
<comment type="subcellular location">
    <subcellularLocation>
        <location evidence="2 12">Cytoplasmic vesicle membrane</location>
        <topology evidence="2 12">Multi-pass membrane protein</topology>
    </subcellularLocation>
    <subcellularLocation>
        <location evidence="12">Golgi apparatus membrane</location>
        <topology evidence="12">Multi-pass membrane protein</topology>
    </subcellularLocation>
    <subcellularLocation>
        <location evidence="12">Endoplasmic reticulum membrane</location>
        <topology evidence="12">Multi-pass membrane protein</topology>
    </subcellularLocation>
</comment>
<evidence type="ECO:0000256" key="10">
    <source>
        <dbReference type="ARBA" id="ARBA00023136"/>
    </source>
</evidence>
<evidence type="ECO:0000256" key="1">
    <source>
        <dbReference type="ARBA" id="ARBA00003420"/>
    </source>
</evidence>
<comment type="similarity">
    <text evidence="3 12">Belongs to the TPT transporter family. SLC35D subfamily.</text>
</comment>
<evidence type="ECO:0000256" key="8">
    <source>
        <dbReference type="ARBA" id="ARBA00022989"/>
    </source>
</evidence>
<evidence type="ECO:0000256" key="11">
    <source>
        <dbReference type="ARBA" id="ARBA00023329"/>
    </source>
</evidence>
<evidence type="ECO:0000256" key="12">
    <source>
        <dbReference type="RuleBase" id="RU367097"/>
    </source>
</evidence>
<feature type="compositionally biased region" description="Basic and acidic residues" evidence="13">
    <location>
        <begin position="1"/>
        <end position="24"/>
    </location>
</feature>
<organism evidence="14 15">
    <name type="scientific">Podospora comata</name>
    <dbReference type="NCBI Taxonomy" id="48703"/>
    <lineage>
        <taxon>Eukaryota</taxon>
        <taxon>Fungi</taxon>
        <taxon>Dikarya</taxon>
        <taxon>Ascomycota</taxon>
        <taxon>Pezizomycotina</taxon>
        <taxon>Sordariomycetes</taxon>
        <taxon>Sordariomycetidae</taxon>
        <taxon>Sordariales</taxon>
        <taxon>Podosporaceae</taxon>
        <taxon>Podospora</taxon>
    </lineage>
</organism>
<feature type="transmembrane region" description="Helical" evidence="12">
    <location>
        <begin position="312"/>
        <end position="332"/>
    </location>
</feature>
<comment type="function">
    <text evidence="1 12">Involved in the import of GDP-mannose from the cytoplasm into the Golgi lumen.</text>
</comment>
<evidence type="ECO:0000256" key="2">
    <source>
        <dbReference type="ARBA" id="ARBA00004439"/>
    </source>
</evidence>
<name>A0ABY6SKX5_PODCO</name>
<feature type="transmembrane region" description="Helical" evidence="12">
    <location>
        <begin position="283"/>
        <end position="305"/>
    </location>
</feature>
<keyword evidence="8 12" id="KW-1133">Transmembrane helix</keyword>
<dbReference type="NCBIfam" id="TIGR00803">
    <property type="entry name" value="nst"/>
    <property type="match status" value="1"/>
</dbReference>
<sequence>MSNKKNEDIEMRGGDDFGGEKDPFLGRASPATLRVRQEPGLLDKLDHSPGASILAYCLASISMTVVNKYVVSGSEWNLNFFYLAIQSAVCTLAIMAFKQTGILKNLAPFDSTKAKRWFPISLLLVGMIYTGAKALQFLSVPVYTIFKNLTIIVIAYGEVLWFGGSVTPITLLSFGLMVLSSVVAAWADIQAAIDGVGISPDKQDALSTLNAGYAWMGINVICTSAYVLGMRKVIKKMNFKDYDTMFYNNLLTIPVLVVFSLLFEDWSSENLARNFPEETKNKLMIGMVYSGLAAIFISYCSSWCIRITSSTTYSMVGALNKLPIAVSGLIFFDAPVTFGSVTAIFLGFVSGLVFAWAKVRQKAQEALSLPTTNMSASAKSNRDAANS</sequence>
<feature type="transmembrane region" description="Helical" evidence="12">
    <location>
        <begin position="76"/>
        <end position="97"/>
    </location>
</feature>
<keyword evidence="15" id="KW-1185">Reference proteome</keyword>
<reference evidence="14" key="1">
    <citation type="submission" date="2018-02" db="EMBL/GenBank/DDBJ databases">
        <authorList>
            <person name="Silar P."/>
        </authorList>
    </citation>
    <scope>NUCLEOTIDE SEQUENCE [LARGE SCALE GENOMIC DNA]</scope>
    <source>
        <strain evidence="14">T</strain>
    </source>
</reference>
<gene>
    <name evidence="14" type="ORF">PODCO_702320</name>
</gene>
<dbReference type="EMBL" id="LR026970">
    <property type="protein sequence ID" value="VBB86418.1"/>
    <property type="molecule type" value="Genomic_DNA"/>
</dbReference>
<proteinExistence type="inferred from homology"/>
<evidence type="ECO:0000256" key="3">
    <source>
        <dbReference type="ARBA" id="ARBA00010425"/>
    </source>
</evidence>
<feature type="region of interest" description="Disordered" evidence="13">
    <location>
        <begin position="1"/>
        <end position="26"/>
    </location>
</feature>
<keyword evidence="9 12" id="KW-0333">Golgi apparatus</keyword>
<protein>
    <recommendedName>
        <fullName evidence="12">GDP-mannose transporter</fullName>
        <shortName evidence="12">GMT</shortName>
    </recommendedName>
</protein>
<keyword evidence="11 12" id="KW-0968">Cytoplasmic vesicle</keyword>
<feature type="transmembrane region" description="Helical" evidence="12">
    <location>
        <begin position="145"/>
        <end position="164"/>
    </location>
</feature>
<evidence type="ECO:0000256" key="13">
    <source>
        <dbReference type="SAM" id="MobiDB-lite"/>
    </source>
</evidence>
<keyword evidence="12" id="KW-0256">Endoplasmic reticulum</keyword>
<evidence type="ECO:0000313" key="14">
    <source>
        <dbReference type="EMBL" id="VBB86418.1"/>
    </source>
</evidence>
<dbReference type="Pfam" id="PF08449">
    <property type="entry name" value="UAA"/>
    <property type="match status" value="1"/>
</dbReference>
<accession>A0ABY6SKX5</accession>
<feature type="transmembrane region" description="Helical" evidence="12">
    <location>
        <begin position="246"/>
        <end position="263"/>
    </location>
</feature>